<proteinExistence type="predicted"/>
<gene>
    <name evidence="1" type="ORF">SAMN06269250_3945</name>
</gene>
<sequence length="78" mass="8759">MHNYILGIVLLAKVGGLLNTERIYQTDSTNQVSNNAHVEVTTNSFVSVYCLEIVDNETSYGQFKLLHEVCKVISQLLE</sequence>
<name>A0A286GA21_9BACT</name>
<dbReference type="AlphaFoldDB" id="A0A286GA21"/>
<evidence type="ECO:0000313" key="1">
    <source>
        <dbReference type="EMBL" id="SOD92371.1"/>
    </source>
</evidence>
<evidence type="ECO:0000313" key="2">
    <source>
        <dbReference type="Proteomes" id="UP000219452"/>
    </source>
</evidence>
<dbReference type="Proteomes" id="UP000219452">
    <property type="component" value="Unassembled WGS sequence"/>
</dbReference>
<keyword evidence="2" id="KW-1185">Reference proteome</keyword>
<organism evidence="1 2">
    <name type="scientific">Spirosoma fluviale</name>
    <dbReference type="NCBI Taxonomy" id="1597977"/>
    <lineage>
        <taxon>Bacteria</taxon>
        <taxon>Pseudomonadati</taxon>
        <taxon>Bacteroidota</taxon>
        <taxon>Cytophagia</taxon>
        <taxon>Cytophagales</taxon>
        <taxon>Cytophagaceae</taxon>
        <taxon>Spirosoma</taxon>
    </lineage>
</organism>
<reference evidence="2" key="1">
    <citation type="submission" date="2017-09" db="EMBL/GenBank/DDBJ databases">
        <authorList>
            <person name="Varghese N."/>
            <person name="Submissions S."/>
        </authorList>
    </citation>
    <scope>NUCLEOTIDE SEQUENCE [LARGE SCALE GENOMIC DNA]</scope>
    <source>
        <strain evidence="2">DSM 29961</strain>
    </source>
</reference>
<dbReference type="EMBL" id="OCNH01000003">
    <property type="protein sequence ID" value="SOD92371.1"/>
    <property type="molecule type" value="Genomic_DNA"/>
</dbReference>
<accession>A0A286GA21</accession>
<protein>
    <submittedName>
        <fullName evidence="1">Uncharacterized protein</fullName>
    </submittedName>
</protein>